<dbReference type="InterPro" id="IPR027417">
    <property type="entry name" value="P-loop_NTPase"/>
</dbReference>
<dbReference type="PANTHER" id="PTHR11070:SF2">
    <property type="entry name" value="ATP-DEPENDENT DNA HELICASE SRS2"/>
    <property type="match status" value="1"/>
</dbReference>
<dbReference type="Gene3D" id="3.40.50.300">
    <property type="entry name" value="P-loop containing nucleotide triphosphate hydrolases"/>
    <property type="match status" value="2"/>
</dbReference>
<evidence type="ECO:0000256" key="6">
    <source>
        <dbReference type="ARBA" id="ARBA00023125"/>
    </source>
</evidence>
<evidence type="ECO:0000313" key="14">
    <source>
        <dbReference type="EMBL" id="MCT7399642.1"/>
    </source>
</evidence>
<keyword evidence="15" id="KW-1185">Reference proteome</keyword>
<evidence type="ECO:0000256" key="10">
    <source>
        <dbReference type="ARBA" id="ARBA00048988"/>
    </source>
</evidence>
<dbReference type="EMBL" id="JAODBU010000011">
    <property type="protein sequence ID" value="MCT7399642.1"/>
    <property type="molecule type" value="Genomic_DNA"/>
</dbReference>
<comment type="catalytic activity">
    <reaction evidence="10">
        <text>ATP + H2O = ADP + phosphate + H(+)</text>
        <dbReference type="Rhea" id="RHEA:13065"/>
        <dbReference type="ChEBI" id="CHEBI:15377"/>
        <dbReference type="ChEBI" id="CHEBI:15378"/>
        <dbReference type="ChEBI" id="CHEBI:30616"/>
        <dbReference type="ChEBI" id="CHEBI:43474"/>
        <dbReference type="ChEBI" id="CHEBI:456216"/>
        <dbReference type="EC" id="5.6.2.4"/>
    </reaction>
</comment>
<dbReference type="InterPro" id="IPR000212">
    <property type="entry name" value="DNA_helicase_UvrD/REP"/>
</dbReference>
<reference evidence="14" key="1">
    <citation type="submission" date="2022-09" db="EMBL/GenBank/DDBJ databases">
        <title>Eubacterium sp. LFL-14 isolated from human feces.</title>
        <authorList>
            <person name="Liu F."/>
        </authorList>
    </citation>
    <scope>NUCLEOTIDE SEQUENCE</scope>
    <source>
        <strain evidence="14">LFL-14</strain>
    </source>
</reference>
<dbReference type="CDD" id="cd17932">
    <property type="entry name" value="DEXQc_UvrD"/>
    <property type="match status" value="1"/>
</dbReference>
<evidence type="ECO:0000259" key="12">
    <source>
        <dbReference type="PROSITE" id="PS51198"/>
    </source>
</evidence>
<evidence type="ECO:0000256" key="9">
    <source>
        <dbReference type="ARBA" id="ARBA00034808"/>
    </source>
</evidence>
<dbReference type="Pfam" id="PF00580">
    <property type="entry name" value="UvrD-helicase"/>
    <property type="match status" value="1"/>
</dbReference>
<dbReference type="PROSITE" id="PS51217">
    <property type="entry name" value="UVRD_HELICASE_CTER"/>
    <property type="match status" value="1"/>
</dbReference>
<dbReference type="Proteomes" id="UP001431199">
    <property type="component" value="Unassembled WGS sequence"/>
</dbReference>
<evidence type="ECO:0000256" key="5">
    <source>
        <dbReference type="ARBA" id="ARBA00022840"/>
    </source>
</evidence>
<dbReference type="EC" id="5.6.2.4" evidence="9"/>
<evidence type="ECO:0000256" key="7">
    <source>
        <dbReference type="ARBA" id="ARBA00023235"/>
    </source>
</evidence>
<keyword evidence="2 11" id="KW-0547">Nucleotide-binding</keyword>
<keyword evidence="6" id="KW-0238">DNA-binding</keyword>
<protein>
    <recommendedName>
        <fullName evidence="9">DNA 3'-5' helicase</fullName>
        <ecNumber evidence="9">5.6.2.4</ecNumber>
    </recommendedName>
</protein>
<gene>
    <name evidence="14" type="ORF">N5B56_11185</name>
</gene>
<keyword evidence="3 11" id="KW-0378">Hydrolase</keyword>
<dbReference type="SUPFAM" id="SSF52540">
    <property type="entry name" value="P-loop containing nucleoside triphosphate hydrolases"/>
    <property type="match status" value="1"/>
</dbReference>
<keyword evidence="7" id="KW-0413">Isomerase</keyword>
<evidence type="ECO:0000256" key="8">
    <source>
        <dbReference type="ARBA" id="ARBA00034617"/>
    </source>
</evidence>
<dbReference type="InterPro" id="IPR013986">
    <property type="entry name" value="DExx_box_DNA_helicase_dom_sf"/>
</dbReference>
<evidence type="ECO:0000256" key="11">
    <source>
        <dbReference type="PROSITE-ProRule" id="PRU00560"/>
    </source>
</evidence>
<evidence type="ECO:0000256" key="4">
    <source>
        <dbReference type="ARBA" id="ARBA00022806"/>
    </source>
</evidence>
<dbReference type="RefSeq" id="WP_260978968.1">
    <property type="nucleotide sequence ID" value="NZ_JAODBU010000011.1"/>
</dbReference>
<dbReference type="PROSITE" id="PS51198">
    <property type="entry name" value="UVRD_HELICASE_ATP_BIND"/>
    <property type="match status" value="1"/>
</dbReference>
<sequence>MTLQEFITKFNVKLNKQQLEAVQSVEKPTLLLAVPGSGKTTALVTRLGYMIYCLGIRPEEILTVTYTVAATNDMRKRFASIFGDELAARLEFRTINGICAKIIGYCEICVGKKAFDLLTDEGYKTKLLSAIYTELVHQYPTESDLKNISTLITYIKNMQLSKEEIDKAGNEQDIPLLKIYSAYCDEMKKQSLMDYDDQMVYALTMLKVSPQILEYFQEMYKYICVDEAQDTSKIQHQIIALLASKYKKVFMVGDEDQSIYGFRAAYPEALLSFEKNYKDANVLLMEENFRSNAKIVYAADKFIQKNKFRHEKHMKAFRESGTEIQKIHLKNRRAQYSYLAKVAENTDVETAVLYRDNESIIPVVDLLERKGIAYRIKNADLTFFSHRVVMDIKNIIRFAMEPTNTEIFMQMFYKINTYMSKAVATQVCKISQERGITILDAAIDYGDVPAGTRKSVKSMQTHLKRMLEESGGKAIYRIIHSMGYKEYLDRSNIKDSKLSIIQAIAYNEPSALALINRLDELAMLIKEKPYDNGCKFILSTIHSSKGLEYDKVYIMDAVDGIFPENVIANYETCKAKGEEAKEYEEERRLYYVGVTRAKNELCIFEFDDGSTFTNELLGIENKNSANSSDIYGIPGRLSTRSMSKSSSYKNSIDLTKPTSYQKTETKRKKITESEYADKIEEIYLTGTVMHKKYGLGKVLKISGDLLEIEFDGRVTKCKLKFMMEHSLIE</sequence>
<comment type="catalytic activity">
    <reaction evidence="8">
        <text>Couples ATP hydrolysis with the unwinding of duplex DNA by translocating in the 3'-5' direction.</text>
        <dbReference type="EC" id="5.6.2.4"/>
    </reaction>
</comment>
<feature type="domain" description="UvrD-like helicase C-terminal" evidence="13">
    <location>
        <begin position="293"/>
        <end position="546"/>
    </location>
</feature>
<dbReference type="Pfam" id="PF13361">
    <property type="entry name" value="UvrD_C"/>
    <property type="match status" value="1"/>
</dbReference>
<keyword evidence="4 11" id="KW-0347">Helicase</keyword>
<dbReference type="PANTHER" id="PTHR11070">
    <property type="entry name" value="UVRD / RECB / PCRA DNA HELICASE FAMILY MEMBER"/>
    <property type="match status" value="1"/>
</dbReference>
<evidence type="ECO:0000256" key="3">
    <source>
        <dbReference type="ARBA" id="ARBA00022801"/>
    </source>
</evidence>
<dbReference type="InterPro" id="IPR014017">
    <property type="entry name" value="DNA_helicase_UvrD-like_C"/>
</dbReference>
<dbReference type="InterPro" id="IPR014016">
    <property type="entry name" value="UvrD-like_ATP-bd"/>
</dbReference>
<proteinExistence type="inferred from homology"/>
<evidence type="ECO:0000256" key="2">
    <source>
        <dbReference type="ARBA" id="ARBA00022741"/>
    </source>
</evidence>
<comment type="caution">
    <text evidence="14">The sequence shown here is derived from an EMBL/GenBank/DDBJ whole genome shotgun (WGS) entry which is preliminary data.</text>
</comment>
<feature type="binding site" evidence="11">
    <location>
        <begin position="33"/>
        <end position="40"/>
    </location>
    <ligand>
        <name>ATP</name>
        <dbReference type="ChEBI" id="CHEBI:30616"/>
    </ligand>
</feature>
<evidence type="ECO:0000313" key="15">
    <source>
        <dbReference type="Proteomes" id="UP001431199"/>
    </source>
</evidence>
<dbReference type="Gene3D" id="1.10.486.10">
    <property type="entry name" value="PCRA, domain 4"/>
    <property type="match status" value="1"/>
</dbReference>
<dbReference type="GO" id="GO:0004386">
    <property type="term" value="F:helicase activity"/>
    <property type="evidence" value="ECO:0007669"/>
    <property type="project" value="UniProtKB-KW"/>
</dbReference>
<accession>A0ABT2M289</accession>
<evidence type="ECO:0000256" key="1">
    <source>
        <dbReference type="ARBA" id="ARBA00009922"/>
    </source>
</evidence>
<organism evidence="14 15">
    <name type="scientific">Eubacterium album</name>
    <dbReference type="NCBI Taxonomy" id="2978477"/>
    <lineage>
        <taxon>Bacteria</taxon>
        <taxon>Bacillati</taxon>
        <taxon>Bacillota</taxon>
        <taxon>Clostridia</taxon>
        <taxon>Eubacteriales</taxon>
        <taxon>Eubacteriaceae</taxon>
        <taxon>Eubacterium</taxon>
    </lineage>
</organism>
<comment type="similarity">
    <text evidence="1">Belongs to the helicase family. UvrD subfamily.</text>
</comment>
<keyword evidence="5 11" id="KW-0067">ATP-binding</keyword>
<evidence type="ECO:0000259" key="13">
    <source>
        <dbReference type="PROSITE" id="PS51217"/>
    </source>
</evidence>
<dbReference type="Gene3D" id="1.10.10.160">
    <property type="match status" value="1"/>
</dbReference>
<name>A0ABT2M289_9FIRM</name>
<feature type="domain" description="UvrD-like helicase ATP-binding" evidence="12">
    <location>
        <begin position="12"/>
        <end position="292"/>
    </location>
</feature>